<dbReference type="GO" id="GO:0005886">
    <property type="term" value="C:plasma membrane"/>
    <property type="evidence" value="ECO:0007669"/>
    <property type="project" value="TreeGrafter"/>
</dbReference>
<keyword evidence="6 9" id="KW-0472">Membrane</keyword>
<feature type="region of interest" description="Disordered" evidence="8">
    <location>
        <begin position="1"/>
        <end position="84"/>
    </location>
</feature>
<dbReference type="GO" id="GO:0099604">
    <property type="term" value="F:ligand-gated calcium channel activity"/>
    <property type="evidence" value="ECO:0007669"/>
    <property type="project" value="TreeGrafter"/>
</dbReference>
<keyword evidence="4 9" id="KW-1133">Transmembrane helix</keyword>
<comment type="subcellular location">
    <subcellularLocation>
        <location evidence="1">Membrane</location>
        <topology evidence="1">Multi-pass membrane protein</topology>
    </subcellularLocation>
</comment>
<evidence type="ECO:0000259" key="12">
    <source>
        <dbReference type="Pfam" id="PF25508"/>
    </source>
</evidence>
<dbReference type="Pfam" id="PF00520">
    <property type="entry name" value="Ion_trans"/>
    <property type="match status" value="1"/>
</dbReference>
<keyword evidence="7" id="KW-0407">Ion channel</keyword>
<dbReference type="InterPro" id="IPR005821">
    <property type="entry name" value="Ion_trans_dom"/>
</dbReference>
<evidence type="ECO:0000313" key="13">
    <source>
        <dbReference type="EMBL" id="KAL1519093.1"/>
    </source>
</evidence>
<feature type="transmembrane region" description="Helical" evidence="9">
    <location>
        <begin position="1100"/>
        <end position="1123"/>
    </location>
</feature>
<accession>A0AB34JCT7</accession>
<feature type="transmembrane region" description="Helical" evidence="9">
    <location>
        <begin position="1033"/>
        <end position="1058"/>
    </location>
</feature>
<feature type="transmembrane region" description="Helical" evidence="9">
    <location>
        <begin position="862"/>
        <end position="882"/>
    </location>
</feature>
<evidence type="ECO:0000256" key="1">
    <source>
        <dbReference type="ARBA" id="ARBA00004141"/>
    </source>
</evidence>
<evidence type="ECO:0000256" key="8">
    <source>
        <dbReference type="SAM" id="MobiDB-lite"/>
    </source>
</evidence>
<dbReference type="Pfam" id="PF25508">
    <property type="entry name" value="TRPM2"/>
    <property type="match status" value="1"/>
</dbReference>
<feature type="domain" description="TRPM SLOG" evidence="11">
    <location>
        <begin position="120"/>
        <end position="357"/>
    </location>
</feature>
<dbReference type="Pfam" id="PF18139">
    <property type="entry name" value="LSDAT_euk"/>
    <property type="match status" value="1"/>
</dbReference>
<feature type="transmembrane region" description="Helical" evidence="9">
    <location>
        <begin position="990"/>
        <end position="1013"/>
    </location>
</feature>
<feature type="region of interest" description="Disordered" evidence="8">
    <location>
        <begin position="1363"/>
        <end position="1388"/>
    </location>
</feature>
<protein>
    <recommendedName>
        <fullName evidence="15">Transient receptor potential cation channel subfamily M member 2</fullName>
    </recommendedName>
</protein>
<dbReference type="Gene3D" id="3.40.50.450">
    <property type="match status" value="1"/>
</dbReference>
<keyword evidence="3 9" id="KW-0812">Transmembrane</keyword>
<feature type="region of interest" description="Disordered" evidence="8">
    <location>
        <begin position="1473"/>
        <end position="1546"/>
    </location>
</feature>
<evidence type="ECO:0000259" key="10">
    <source>
        <dbReference type="Pfam" id="PF00520"/>
    </source>
</evidence>
<dbReference type="EMBL" id="JBGBPQ010000010">
    <property type="protein sequence ID" value="KAL1519093.1"/>
    <property type="molecule type" value="Genomic_DNA"/>
</dbReference>
<sequence>MQSAARPQPSLSPKSGEESHRLARCKALPQLQVEQPAAQSPVPVHGHSTPADRRKVQWPAQSKAPHAHRRQAPRGSRRIQHLQSPQLVLEGPLERMKLHDGRPAAYGSLRFPGRKSGPSKWAAFSSDTSVEWVIDLLIHTWRLPPPDVIISVTGAADFTMQAMSLKEQLIFRRGLLKAAKRTNGWIVTGGTHAGVMKLVGQMLHESDSKGGPSKKDTVVLGVATMGSVYLHEQMLEKSGGRIFNYQSTEVPTEGEHKPAHPSAALDPNHSHFLLVDDGSVGKFGREISLRTELQEAICKRTFVVGGMTPPMVLLVVSGGVGTLDTVKETLENKRPVVVLADSGGAAWDIYSYVTDNVLPRQGEITSTGRVITAEYAAYCKRVLPEIKHLGKAKVGANKTGMITFFRPEYDVEGQRNNLDHMILSAILSDCEKTSDAIMYAVMWGEPSIIVSQLENSHEADPVGLGKALELALIRGTTSNTAAKVVETLIAFDASTKHVAFDKLFELSRDSGVEDKYGLIGMLTANDTSIVEKFVQKIRPQEEEHTPRGKGFRALTQWLDMCGYDINFRTREMLLRIKFKPGLRPLLPNKVNQRMEPSWTELMMWAVVVGEPTLARLMWSRCREPVRAAVMASRLCQKIYEELPRGSDDLEREQKEYEKWAVSILDVIDEPWKAVHLLTQVPQKSANNQLHALWPDSVMDQASQEPYPCRQLVAHRHAQYLLTHYMCGDYDGSPARIEDNSPLSFVLVQVCLQLLHIFTFGLLQPNKLCLLKAWKPASGAKLSSMQLVDNSRQGSPLAGSRASFTMGDDDDDEFDVTYFDHPHLTMRRDQFEEPESATSFKNYLEISLGFFCIPQVKIVTHGVFYIGYILLYWLLLTGSHFGVLDQSAWPWMYRLGTLKPDWPHGNSSSTTAPLIIELLLWSFYFGRVLEECFQMQLQTIRGYFASYWNQLDFATLSMMTVCLVMRILVWIDGAGALYGGEGQLGLSYNALQHMMQMIQCLFATSSVFVVLRFLETLSYSNSMGELIKMFRAMVAESATVVVLLFSFILAFGIAFSALAPSLSFDKEYWRRPIFFGMWALYGDFPIDAIYDTLGADNWLNFTAVGLLWIYTLFTTVFLVNLMIAQMTNSYDNIKKESYLYRCFERVGVVVEYKDYRNAVPPPLNVVWVVASVVYWIMCCCCKRKPTTGKASGFSVFKDEETSANIRYTERELLKRVLKQDSARQSNTTDFKVDALHNDSEKIQDTSRLYFEAIVGRFDHLQHQLNALAAQNKWLVSHCVSIPDDSGLRGSDISDVQVDVTGGGVPPWSEYQPKQFPPLVHASKSNRKLSPINNDLSSSHGVAAYLASRQQAAAVALPRHRQAPALTAEQLPVPRTLSSDDASSSRPAHGGRVAHVIAATASPGSSSLKGPQLDAALRALGVAVDDKQAYLHDSGLNANSVLSLDEFTQLTHHLTLRRAKPEETVIQQPRQLPAMPNQASFGASSSTQHAAEFSGRRQQVMSADVSRSAEASLKHLAQTQIESRWLHGSQAREQKCRPSGSEAKLLAS</sequence>
<organism evidence="13 14">
    <name type="scientific">Prymnesium parvum</name>
    <name type="common">Toxic golden alga</name>
    <dbReference type="NCBI Taxonomy" id="97485"/>
    <lineage>
        <taxon>Eukaryota</taxon>
        <taxon>Haptista</taxon>
        <taxon>Haptophyta</taxon>
        <taxon>Prymnesiophyceae</taxon>
        <taxon>Prymnesiales</taxon>
        <taxon>Prymnesiaceae</taxon>
        <taxon>Prymnesium</taxon>
    </lineage>
</organism>
<feature type="domain" description="TRPM-like" evidence="12">
    <location>
        <begin position="589"/>
        <end position="666"/>
    </location>
</feature>
<proteinExistence type="predicted"/>
<dbReference type="InterPro" id="IPR041491">
    <property type="entry name" value="TRPM_SLOG"/>
</dbReference>
<dbReference type="PANTHER" id="PTHR13800">
    <property type="entry name" value="TRANSIENT RECEPTOR POTENTIAL CATION CHANNEL, SUBFAMILY M, MEMBER 6"/>
    <property type="match status" value="1"/>
</dbReference>
<evidence type="ECO:0000259" key="11">
    <source>
        <dbReference type="Pfam" id="PF18139"/>
    </source>
</evidence>
<dbReference type="PANTHER" id="PTHR13800:SF12">
    <property type="entry name" value="TRANSIENT RECEPTOR POTENTIAL CATION CHANNEL SUBFAMILY M MEMBER-LIKE 2"/>
    <property type="match status" value="1"/>
</dbReference>
<feature type="domain" description="Ion transport" evidence="10">
    <location>
        <begin position="913"/>
        <end position="1136"/>
    </location>
</feature>
<dbReference type="InterPro" id="IPR050927">
    <property type="entry name" value="TRPM"/>
</dbReference>
<comment type="caution">
    <text evidence="13">The sequence shown here is derived from an EMBL/GenBank/DDBJ whole genome shotgun (WGS) entry which is preliminary data.</text>
</comment>
<keyword evidence="14" id="KW-1185">Reference proteome</keyword>
<feature type="compositionally biased region" description="Polar residues" evidence="8">
    <location>
        <begin position="1475"/>
        <end position="1487"/>
    </location>
</feature>
<evidence type="ECO:0000313" key="14">
    <source>
        <dbReference type="Proteomes" id="UP001515480"/>
    </source>
</evidence>
<reference evidence="13 14" key="1">
    <citation type="journal article" date="2024" name="Science">
        <title>Giant polyketide synthase enzymes in the biosynthesis of giant marine polyether toxins.</title>
        <authorList>
            <person name="Fallon T.R."/>
            <person name="Shende V.V."/>
            <person name="Wierzbicki I.H."/>
            <person name="Pendleton A.L."/>
            <person name="Watervoot N.F."/>
            <person name="Auber R.P."/>
            <person name="Gonzalez D.J."/>
            <person name="Wisecaver J.H."/>
            <person name="Moore B.S."/>
        </authorList>
    </citation>
    <scope>NUCLEOTIDE SEQUENCE [LARGE SCALE GENOMIC DNA]</scope>
    <source>
        <strain evidence="13 14">12B1</strain>
    </source>
</reference>
<feature type="transmembrane region" description="Helical" evidence="9">
    <location>
        <begin position="950"/>
        <end position="970"/>
    </location>
</feature>
<evidence type="ECO:0000256" key="5">
    <source>
        <dbReference type="ARBA" id="ARBA00023065"/>
    </source>
</evidence>
<evidence type="ECO:0000256" key="4">
    <source>
        <dbReference type="ARBA" id="ARBA00022989"/>
    </source>
</evidence>
<keyword evidence="5" id="KW-0406">Ion transport</keyword>
<evidence type="ECO:0000256" key="6">
    <source>
        <dbReference type="ARBA" id="ARBA00023136"/>
    </source>
</evidence>
<feature type="compositionally biased region" description="Basic residues" evidence="8">
    <location>
        <begin position="65"/>
        <end position="80"/>
    </location>
</feature>
<evidence type="ECO:0000256" key="3">
    <source>
        <dbReference type="ARBA" id="ARBA00022692"/>
    </source>
</evidence>
<gene>
    <name evidence="13" type="ORF">AB1Y20_003360</name>
</gene>
<evidence type="ECO:0000256" key="7">
    <source>
        <dbReference type="ARBA" id="ARBA00023303"/>
    </source>
</evidence>
<dbReference type="InterPro" id="IPR057366">
    <property type="entry name" value="TRPM-like"/>
</dbReference>
<evidence type="ECO:0000256" key="2">
    <source>
        <dbReference type="ARBA" id="ARBA00022448"/>
    </source>
</evidence>
<evidence type="ECO:0008006" key="15">
    <source>
        <dbReference type="Google" id="ProtNLM"/>
    </source>
</evidence>
<keyword evidence="2" id="KW-0813">Transport</keyword>
<feature type="transmembrane region" description="Helical" evidence="9">
    <location>
        <begin position="1157"/>
        <end position="1176"/>
    </location>
</feature>
<feature type="compositionally biased region" description="Polar residues" evidence="8">
    <location>
        <begin position="1374"/>
        <end position="1384"/>
    </location>
</feature>
<evidence type="ECO:0000256" key="9">
    <source>
        <dbReference type="SAM" id="Phobius"/>
    </source>
</evidence>
<dbReference type="Proteomes" id="UP001515480">
    <property type="component" value="Unassembled WGS sequence"/>
</dbReference>
<feature type="compositionally biased region" description="Polar residues" evidence="8">
    <location>
        <begin position="1"/>
        <end position="13"/>
    </location>
</feature>
<name>A0AB34JCT7_PRYPA</name>